<dbReference type="GO" id="GO:0005743">
    <property type="term" value="C:mitochondrial inner membrane"/>
    <property type="evidence" value="ECO:0007669"/>
    <property type="project" value="UniProtKB-SubCell"/>
</dbReference>
<evidence type="ECO:0000256" key="3">
    <source>
        <dbReference type="ARBA" id="ARBA00022448"/>
    </source>
</evidence>
<evidence type="ECO:0000256" key="1">
    <source>
        <dbReference type="ARBA" id="ARBA00004448"/>
    </source>
</evidence>
<gene>
    <name evidence="10" type="ORF">CHIRRI_LOCUS6938</name>
</gene>
<keyword evidence="11" id="KW-1185">Reference proteome</keyword>
<evidence type="ECO:0000256" key="2">
    <source>
        <dbReference type="ARBA" id="ARBA00006416"/>
    </source>
</evidence>
<dbReference type="EMBL" id="OU895878">
    <property type="protein sequence ID" value="CAH1719660.1"/>
    <property type="molecule type" value="Genomic_DNA"/>
</dbReference>
<organism evidence="10 11">
    <name type="scientific">Chironomus riparius</name>
    <dbReference type="NCBI Taxonomy" id="315576"/>
    <lineage>
        <taxon>Eukaryota</taxon>
        <taxon>Metazoa</taxon>
        <taxon>Ecdysozoa</taxon>
        <taxon>Arthropoda</taxon>
        <taxon>Hexapoda</taxon>
        <taxon>Insecta</taxon>
        <taxon>Pterygota</taxon>
        <taxon>Neoptera</taxon>
        <taxon>Endopterygota</taxon>
        <taxon>Diptera</taxon>
        <taxon>Nematocera</taxon>
        <taxon>Chironomoidea</taxon>
        <taxon>Chironomidae</taxon>
        <taxon>Chironominae</taxon>
        <taxon>Chironomus</taxon>
    </lineage>
</organism>
<keyword evidence="6" id="KW-1133">Transmembrane helix</keyword>
<dbReference type="AlphaFoldDB" id="A0A9P0IUQ3"/>
<keyword evidence="4" id="KW-0812">Transmembrane</keyword>
<keyword evidence="8" id="KW-0472">Membrane</keyword>
<comment type="similarity">
    <text evidence="2 9">Belongs to the mitochondrial pyruvate carrier (MPC) (TC 2.A.105) family.</text>
</comment>
<dbReference type="Pfam" id="PF03650">
    <property type="entry name" value="MPC"/>
    <property type="match status" value="1"/>
</dbReference>
<dbReference type="GO" id="GO:0006850">
    <property type="term" value="P:pyruvate import into mitochondria"/>
    <property type="evidence" value="ECO:0007669"/>
    <property type="project" value="InterPro"/>
</dbReference>
<dbReference type="PANTHER" id="PTHR14154">
    <property type="entry name" value="UPF0041 BRAIN PROTEIN 44-RELATED"/>
    <property type="match status" value="1"/>
</dbReference>
<comment type="function">
    <text evidence="9">Mediates the uptake of pyruvate into mitochondria.</text>
</comment>
<reference evidence="10" key="2">
    <citation type="submission" date="2022-10" db="EMBL/GenBank/DDBJ databases">
        <authorList>
            <consortium name="ENA_rothamsted_submissions"/>
            <consortium name="culmorum"/>
            <person name="King R."/>
        </authorList>
    </citation>
    <scope>NUCLEOTIDE SEQUENCE</scope>
</reference>
<evidence type="ECO:0000313" key="10">
    <source>
        <dbReference type="EMBL" id="CAH1719660.1"/>
    </source>
</evidence>
<evidence type="ECO:0000256" key="8">
    <source>
        <dbReference type="ARBA" id="ARBA00023136"/>
    </source>
</evidence>
<evidence type="ECO:0000256" key="7">
    <source>
        <dbReference type="ARBA" id="ARBA00023128"/>
    </source>
</evidence>
<evidence type="ECO:0000256" key="4">
    <source>
        <dbReference type="ARBA" id="ARBA00022692"/>
    </source>
</evidence>
<keyword evidence="3 9" id="KW-0813">Transport</keyword>
<dbReference type="InterPro" id="IPR005336">
    <property type="entry name" value="MPC"/>
</dbReference>
<keyword evidence="7 9" id="KW-0496">Mitochondrion</keyword>
<keyword evidence="5 9" id="KW-0999">Mitochondrion inner membrane</keyword>
<protein>
    <recommendedName>
        <fullName evidence="9">Mitochondrial pyruvate carrier</fullName>
    </recommendedName>
</protein>
<name>A0A9P0IUQ3_9DIPT</name>
<accession>A0A9P0IUQ3</accession>
<comment type="subcellular location">
    <subcellularLocation>
        <location evidence="1 9">Mitochondrion inner membrane</location>
        <topology evidence="1 9">Multi-pass membrane protein</topology>
    </subcellularLocation>
</comment>
<evidence type="ECO:0000256" key="6">
    <source>
        <dbReference type="ARBA" id="ARBA00022989"/>
    </source>
</evidence>
<proteinExistence type="inferred from homology"/>
<evidence type="ECO:0000256" key="5">
    <source>
        <dbReference type="ARBA" id="ARBA00022792"/>
    </source>
</evidence>
<evidence type="ECO:0000313" key="11">
    <source>
        <dbReference type="Proteomes" id="UP001153620"/>
    </source>
</evidence>
<sequence>MILSRVYRSIINIVDKRVPQFAKPFWEYEAGPKTIFFWAPICKWGLVIAGIKDLTRPAELLSAEQAAAIGVTGYIYSRFSMVIIPKNYTLLSVNVFVAITQTIQLARALNYKYEQGELFNKNRRETKK</sequence>
<evidence type="ECO:0000256" key="9">
    <source>
        <dbReference type="RuleBase" id="RU363100"/>
    </source>
</evidence>
<reference evidence="10" key="1">
    <citation type="submission" date="2022-01" db="EMBL/GenBank/DDBJ databases">
        <authorList>
            <person name="King R."/>
        </authorList>
    </citation>
    <scope>NUCLEOTIDE SEQUENCE</scope>
</reference>
<dbReference type="Proteomes" id="UP001153620">
    <property type="component" value="Chromosome 2"/>
</dbReference>